<proteinExistence type="predicted"/>
<keyword evidence="10" id="KW-1185">Reference proteome</keyword>
<evidence type="ECO:0000256" key="2">
    <source>
        <dbReference type="ARBA" id="ARBA00022692"/>
    </source>
</evidence>
<feature type="transmembrane region" description="Helical" evidence="7">
    <location>
        <begin position="7"/>
        <end position="29"/>
    </location>
</feature>
<dbReference type="PANTHER" id="PTHR21624:SF1">
    <property type="entry name" value="ALKYLGLYCEROL MONOOXYGENASE"/>
    <property type="match status" value="1"/>
</dbReference>
<feature type="transmembrane region" description="Helical" evidence="7">
    <location>
        <begin position="394"/>
        <end position="413"/>
    </location>
</feature>
<gene>
    <name evidence="9" type="ORF">N6H18_03730</name>
</gene>
<evidence type="ECO:0000256" key="5">
    <source>
        <dbReference type="ARBA" id="ARBA00023098"/>
    </source>
</evidence>
<evidence type="ECO:0000256" key="7">
    <source>
        <dbReference type="SAM" id="Phobius"/>
    </source>
</evidence>
<evidence type="ECO:0000256" key="4">
    <source>
        <dbReference type="ARBA" id="ARBA00023002"/>
    </source>
</evidence>
<accession>A0ABY6CRC7</accession>
<sequence>MTTYAQVLLIAIPFFVVLIIIEGSYGWFVNRQTFRSFDTISSLSSGITNLLKTVLGLTLVIVGYTWMYEHMALIHIEATWLVYVISFLLIDFAGYIKHFLSHRVNYFWNEHVIHHSSEEFNLACALRQTISEFFTIGAFLLIPAALIGMSPVVIATIAPIHLFLQFWYHTQHIPKLGWVEYILVTPSQHRVHHAINPEYLDKNMGQIFPWWDRMFGTFQEELKDVPCVYGIKKPAQTWNPVLINFQHIWILIQDAWRTKDWKAKFTIWFKPTGWRPADVAVKYPIEVITNPFDQIKYSTPASRWLHAWSWVQMTIALLLLLFMLYNFEAIGFPGLFAYGAILFLHVYAYTTLMDLNKYAIYLELLKCAAGMYWISESGDWFGLNAFVAEGSLLLMGYFLVSVLVVLGFTLWELKSVQISLNSNLKS</sequence>
<evidence type="ECO:0000259" key="8">
    <source>
        <dbReference type="Pfam" id="PF04116"/>
    </source>
</evidence>
<dbReference type="Pfam" id="PF04116">
    <property type="entry name" value="FA_hydroxylase"/>
    <property type="match status" value="1"/>
</dbReference>
<feature type="transmembrane region" description="Helical" evidence="7">
    <location>
        <begin position="304"/>
        <end position="324"/>
    </location>
</feature>
<feature type="transmembrane region" description="Helical" evidence="7">
    <location>
        <begin position="136"/>
        <end position="164"/>
    </location>
</feature>
<keyword evidence="3 7" id="KW-1133">Transmembrane helix</keyword>
<keyword evidence="2 7" id="KW-0812">Transmembrane</keyword>
<name>A0ABY6CRC7_9BACT</name>
<keyword evidence="6 7" id="KW-0472">Membrane</keyword>
<dbReference type="Proteomes" id="UP001065174">
    <property type="component" value="Chromosome"/>
</dbReference>
<feature type="transmembrane region" description="Helical" evidence="7">
    <location>
        <begin position="330"/>
        <end position="349"/>
    </location>
</feature>
<evidence type="ECO:0000313" key="10">
    <source>
        <dbReference type="Proteomes" id="UP001065174"/>
    </source>
</evidence>
<dbReference type="PANTHER" id="PTHR21624">
    <property type="entry name" value="STEROL DESATURASE-RELATED PROTEIN"/>
    <property type="match status" value="1"/>
</dbReference>
<comment type="subcellular location">
    <subcellularLocation>
        <location evidence="1">Endomembrane system</location>
        <topology evidence="1">Multi-pass membrane protein</topology>
    </subcellularLocation>
</comment>
<evidence type="ECO:0000256" key="1">
    <source>
        <dbReference type="ARBA" id="ARBA00004127"/>
    </source>
</evidence>
<protein>
    <submittedName>
        <fullName evidence="9">Sterol desaturase family protein</fullName>
    </submittedName>
</protein>
<feature type="domain" description="Fatty acid hydroxylase" evidence="8">
    <location>
        <begin position="84"/>
        <end position="217"/>
    </location>
</feature>
<dbReference type="InterPro" id="IPR051689">
    <property type="entry name" value="Sterol_desaturase/TMEM195"/>
</dbReference>
<feature type="transmembrane region" description="Helical" evidence="7">
    <location>
        <begin position="80"/>
        <end position="100"/>
    </location>
</feature>
<dbReference type="InterPro" id="IPR006694">
    <property type="entry name" value="Fatty_acid_hydroxylase"/>
</dbReference>
<keyword evidence="4" id="KW-0560">Oxidoreductase</keyword>
<reference evidence="9" key="1">
    <citation type="submission" date="2022-09" db="EMBL/GenBank/DDBJ databases">
        <title>Comparative genomics and taxonomic characterization of three novel marine species of genus Reichenbachiella exhibiting antioxidant and polysaccharide degradation activities.</title>
        <authorList>
            <person name="Muhammad N."/>
            <person name="Lee Y.-J."/>
            <person name="Ko J."/>
            <person name="Kim S.-G."/>
        </authorList>
    </citation>
    <scope>NUCLEOTIDE SEQUENCE</scope>
    <source>
        <strain evidence="9">BKB1-1</strain>
    </source>
</reference>
<evidence type="ECO:0000313" key="9">
    <source>
        <dbReference type="EMBL" id="UXP33066.1"/>
    </source>
</evidence>
<feature type="transmembrane region" description="Helical" evidence="7">
    <location>
        <begin position="358"/>
        <end position="374"/>
    </location>
</feature>
<dbReference type="RefSeq" id="WP_262310495.1">
    <property type="nucleotide sequence ID" value="NZ_CP106679.1"/>
</dbReference>
<organism evidence="9 10">
    <name type="scientific">Reichenbachiella agarivorans</name>
    <dbReference type="NCBI Taxonomy" id="2979464"/>
    <lineage>
        <taxon>Bacteria</taxon>
        <taxon>Pseudomonadati</taxon>
        <taxon>Bacteroidota</taxon>
        <taxon>Cytophagia</taxon>
        <taxon>Cytophagales</taxon>
        <taxon>Reichenbachiellaceae</taxon>
        <taxon>Reichenbachiella</taxon>
    </lineage>
</organism>
<evidence type="ECO:0000256" key="3">
    <source>
        <dbReference type="ARBA" id="ARBA00022989"/>
    </source>
</evidence>
<dbReference type="EMBL" id="CP106679">
    <property type="protein sequence ID" value="UXP33066.1"/>
    <property type="molecule type" value="Genomic_DNA"/>
</dbReference>
<evidence type="ECO:0000256" key="6">
    <source>
        <dbReference type="ARBA" id="ARBA00023136"/>
    </source>
</evidence>
<feature type="transmembrane region" description="Helical" evidence="7">
    <location>
        <begin position="49"/>
        <end position="68"/>
    </location>
</feature>
<keyword evidence="5" id="KW-0443">Lipid metabolism</keyword>